<dbReference type="eggNOG" id="ENOG5030S8H">
    <property type="taxonomic scope" value="Bacteria"/>
</dbReference>
<dbReference type="PATRIC" id="fig|111780.3.peg.611"/>
<protein>
    <submittedName>
        <fullName evidence="2">Uncharacterized protein</fullName>
    </submittedName>
</protein>
<keyword evidence="3" id="KW-1185">Reference proteome</keyword>
<dbReference type="RefSeq" id="WP_015191858.1">
    <property type="nucleotide sequence ID" value="NC_019748.1"/>
</dbReference>
<name>K9XNJ4_STAC7</name>
<proteinExistence type="predicted"/>
<dbReference type="Proteomes" id="UP000010473">
    <property type="component" value="Chromosome"/>
</dbReference>
<dbReference type="EMBL" id="CP003653">
    <property type="protein sequence ID" value="AFZ34185.1"/>
    <property type="molecule type" value="Genomic_DNA"/>
</dbReference>
<feature type="region of interest" description="Disordered" evidence="1">
    <location>
        <begin position="60"/>
        <end position="91"/>
    </location>
</feature>
<gene>
    <name evidence="2" type="ordered locus">Sta7437_0585</name>
</gene>
<dbReference type="HOGENOM" id="CLU_149307_1_0_3"/>
<sequence>MKIKFIFIWLLIIAIFLAINLSSHQKILSQSSTEFSGEISSLRSRISRLESDVRRLNQMNLRSDRAYTQPSQESLPSISNPPSVNGQSIGRSDPMFERLATLLIELKEDVRNFDQRLTTIEQQINN</sequence>
<evidence type="ECO:0000313" key="3">
    <source>
        <dbReference type="Proteomes" id="UP000010473"/>
    </source>
</evidence>
<organism evidence="2 3">
    <name type="scientific">Stanieria cyanosphaera (strain ATCC 29371 / PCC 7437)</name>
    <dbReference type="NCBI Taxonomy" id="111780"/>
    <lineage>
        <taxon>Bacteria</taxon>
        <taxon>Bacillati</taxon>
        <taxon>Cyanobacteriota</taxon>
        <taxon>Cyanophyceae</taxon>
        <taxon>Pleurocapsales</taxon>
        <taxon>Dermocarpellaceae</taxon>
        <taxon>Stanieria</taxon>
    </lineage>
</organism>
<evidence type="ECO:0000256" key="1">
    <source>
        <dbReference type="SAM" id="MobiDB-lite"/>
    </source>
</evidence>
<reference evidence="3" key="1">
    <citation type="journal article" date="2013" name="Proc. Natl. Acad. Sci. U.S.A.">
        <title>Improving the coverage of the cyanobacterial phylum using diversity-driven genome sequencing.</title>
        <authorList>
            <person name="Shih P.M."/>
            <person name="Wu D."/>
            <person name="Latifi A."/>
            <person name="Axen S.D."/>
            <person name="Fewer D.P."/>
            <person name="Talla E."/>
            <person name="Calteau A."/>
            <person name="Cai F."/>
            <person name="Tandeau de Marsac N."/>
            <person name="Rippka R."/>
            <person name="Herdman M."/>
            <person name="Sivonen K."/>
            <person name="Coursin T."/>
            <person name="Laurent T."/>
            <person name="Goodwin L."/>
            <person name="Nolan M."/>
            <person name="Davenport K.W."/>
            <person name="Han C.S."/>
            <person name="Rubin E.M."/>
            <person name="Eisen J.A."/>
            <person name="Woyke T."/>
            <person name="Gugger M."/>
            <person name="Kerfeld C.A."/>
        </authorList>
    </citation>
    <scope>NUCLEOTIDE SEQUENCE [LARGE SCALE GENOMIC DNA]</scope>
    <source>
        <strain evidence="3">ATCC 29371 / PCC 7437</strain>
    </source>
</reference>
<accession>K9XNJ4</accession>
<dbReference type="AlphaFoldDB" id="K9XNJ4"/>
<dbReference type="KEGG" id="scs:Sta7437_0585"/>
<evidence type="ECO:0000313" key="2">
    <source>
        <dbReference type="EMBL" id="AFZ34185.1"/>
    </source>
</evidence>
<feature type="compositionally biased region" description="Polar residues" evidence="1">
    <location>
        <begin position="60"/>
        <end position="90"/>
    </location>
</feature>